<dbReference type="PANTHER" id="PTHR34406:SF1">
    <property type="entry name" value="PROTEIN YCEI"/>
    <property type="match status" value="1"/>
</dbReference>
<dbReference type="InterPro" id="IPR007372">
    <property type="entry name" value="Lipid/polyisoprenoid-bd_YceI"/>
</dbReference>
<dbReference type="Proteomes" id="UP000321497">
    <property type="component" value="Unassembled WGS sequence"/>
</dbReference>
<evidence type="ECO:0000313" key="4">
    <source>
        <dbReference type="Proteomes" id="UP000321497"/>
    </source>
</evidence>
<evidence type="ECO:0000259" key="2">
    <source>
        <dbReference type="SMART" id="SM00867"/>
    </source>
</evidence>
<feature type="chain" id="PRO_5022719298" evidence="1">
    <location>
        <begin position="25"/>
        <end position="200"/>
    </location>
</feature>
<dbReference type="EMBL" id="VORT01000006">
    <property type="protein sequence ID" value="TXD73054.1"/>
    <property type="molecule type" value="Genomic_DNA"/>
</dbReference>
<keyword evidence="4" id="KW-1185">Reference proteome</keyword>
<gene>
    <name evidence="3" type="ORF">ESU54_10400</name>
</gene>
<feature type="signal peptide" evidence="1">
    <location>
        <begin position="1"/>
        <end position="24"/>
    </location>
</feature>
<dbReference type="Pfam" id="PF04264">
    <property type="entry name" value="YceI"/>
    <property type="match status" value="1"/>
</dbReference>
<dbReference type="RefSeq" id="WP_111845763.1">
    <property type="nucleotide sequence ID" value="NZ_UEGI01000025.1"/>
</dbReference>
<keyword evidence="1" id="KW-0732">Signal</keyword>
<evidence type="ECO:0000256" key="1">
    <source>
        <dbReference type="SAM" id="SignalP"/>
    </source>
</evidence>
<name>A0A5C6YZF7_9FLAO</name>
<dbReference type="SUPFAM" id="SSF101874">
    <property type="entry name" value="YceI-like"/>
    <property type="match status" value="1"/>
</dbReference>
<protein>
    <submittedName>
        <fullName evidence="3">YceI family protein</fullName>
    </submittedName>
</protein>
<sequence length="200" mass="22538">MISKMKTLLFAFFVAFLFSFTAQAQDSGTWMLDKDHTSVNFSINHFFSEVKGNFTDFDGSFQLDPQNPASGKISFTVKVKSINTENAKRDSHLQSPDFFDAKTYPEITFVSTKLEPTSKNEFLAHGNLTMRGVTKKVSLPFKITGEMEHPMMKDTMILGLLLNTSLNRTHYNVGTGSWSTTMVVGDEVQINIPMELNQKK</sequence>
<dbReference type="PANTHER" id="PTHR34406">
    <property type="entry name" value="PROTEIN YCEI"/>
    <property type="match status" value="1"/>
</dbReference>
<dbReference type="OrthoDB" id="9811006at2"/>
<evidence type="ECO:0000313" key="3">
    <source>
        <dbReference type="EMBL" id="TXD73054.1"/>
    </source>
</evidence>
<dbReference type="SMART" id="SM00867">
    <property type="entry name" value="YceI"/>
    <property type="match status" value="1"/>
</dbReference>
<accession>A0A5C6YZF7</accession>
<dbReference type="InterPro" id="IPR036761">
    <property type="entry name" value="TTHA0802/YceI-like_sf"/>
</dbReference>
<dbReference type="Gene3D" id="2.40.128.110">
    <property type="entry name" value="Lipid/polyisoprenoid-binding, YceI-like"/>
    <property type="match status" value="1"/>
</dbReference>
<proteinExistence type="predicted"/>
<dbReference type="AlphaFoldDB" id="A0A5C6YZF7"/>
<comment type="caution">
    <text evidence="3">The sequence shown here is derived from an EMBL/GenBank/DDBJ whole genome shotgun (WGS) entry which is preliminary data.</text>
</comment>
<feature type="domain" description="Lipid/polyisoprenoid-binding YceI-like" evidence="2">
    <location>
        <begin position="29"/>
        <end position="197"/>
    </location>
</feature>
<organism evidence="3 4">
    <name type="scientific">Aequorivita antarctica</name>
    <dbReference type="NCBI Taxonomy" id="153266"/>
    <lineage>
        <taxon>Bacteria</taxon>
        <taxon>Pseudomonadati</taxon>
        <taxon>Bacteroidota</taxon>
        <taxon>Flavobacteriia</taxon>
        <taxon>Flavobacteriales</taxon>
        <taxon>Flavobacteriaceae</taxon>
        <taxon>Aequorivita</taxon>
    </lineage>
</organism>
<reference evidence="3 4" key="1">
    <citation type="submission" date="2019-08" db="EMBL/GenBank/DDBJ databases">
        <title>Genome of Aequorivita antarctica SW49 (type strain).</title>
        <authorList>
            <person name="Bowman J.P."/>
        </authorList>
    </citation>
    <scope>NUCLEOTIDE SEQUENCE [LARGE SCALE GENOMIC DNA]</scope>
    <source>
        <strain evidence="3 4">SW49</strain>
    </source>
</reference>